<evidence type="ECO:0000313" key="3">
    <source>
        <dbReference type="Proteomes" id="UP000007882"/>
    </source>
</evidence>
<dbReference type="PATRIC" id="fig|512565.3.peg.1907"/>
<feature type="domain" description="Glyoxalase-like" evidence="1">
    <location>
        <begin position="12"/>
        <end position="124"/>
    </location>
</feature>
<dbReference type="PANTHER" id="PTHR35908">
    <property type="entry name" value="HYPOTHETICAL FUSION PROTEIN"/>
    <property type="match status" value="1"/>
</dbReference>
<proteinExistence type="predicted"/>
<reference evidence="2 3" key="1">
    <citation type="submission" date="2012-02" db="EMBL/GenBank/DDBJ databases">
        <title>Complete genome sequence of Actinoplanes missouriensis 431 (= NBRC 102363).</title>
        <authorList>
            <person name="Ohnishi Y."/>
            <person name="Ishikawa J."/>
            <person name="Sekine M."/>
            <person name="Hosoyama A."/>
            <person name="Harada T."/>
            <person name="Narita H."/>
            <person name="Hata T."/>
            <person name="Konno Y."/>
            <person name="Tutikane K."/>
            <person name="Fujita N."/>
            <person name="Horinouchi S."/>
            <person name="Hayakawa M."/>
        </authorList>
    </citation>
    <scope>NUCLEOTIDE SEQUENCE [LARGE SCALE GENOMIC DNA]</scope>
    <source>
        <strain evidence="3">ATCC 14538 / DSM 43046 / CBS 188.64 / JCM 3121 / NBRC 102363 / NCIMB 12654 / NRRL B-3342 / UNCC 431</strain>
    </source>
</reference>
<protein>
    <recommendedName>
        <fullName evidence="1">Glyoxalase-like domain-containing protein</fullName>
    </recommendedName>
</protein>
<dbReference type="STRING" id="512565.AMIS_18960"/>
<dbReference type="AlphaFoldDB" id="I0H279"/>
<dbReference type="KEGG" id="ams:AMIS_18960"/>
<keyword evidence="3" id="KW-1185">Reference proteome</keyword>
<sequence length="131" mass="14378">MKEHHMSLSIAQIVIDCADAQKLAVFWSQALDRPVDPGATAEFATIGHGAATSGSAPALMFIKVPEPKHTKNRLHFDLTARPVPNWQSEVDRLLTLGASRIDEHQAFGWHWITMRDPEGNEFDLGPAAATP</sequence>
<dbReference type="HOGENOM" id="CLU_108054_0_1_11"/>
<dbReference type="PANTHER" id="PTHR35908:SF1">
    <property type="entry name" value="CONSERVED PROTEIN"/>
    <property type="match status" value="1"/>
</dbReference>
<dbReference type="Gene3D" id="3.10.180.10">
    <property type="entry name" value="2,3-Dihydroxybiphenyl 1,2-Dioxygenase, domain 1"/>
    <property type="match status" value="1"/>
</dbReference>
<dbReference type="InterPro" id="IPR029068">
    <property type="entry name" value="Glyas_Bleomycin-R_OHBP_Dase"/>
</dbReference>
<evidence type="ECO:0000259" key="1">
    <source>
        <dbReference type="Pfam" id="PF18029"/>
    </source>
</evidence>
<organism evidence="2 3">
    <name type="scientific">Actinoplanes missouriensis (strain ATCC 14538 / DSM 43046 / CBS 188.64 / JCM 3121 / NBRC 102363 / NCIMB 12654 / NRRL B-3342 / UNCC 431)</name>
    <dbReference type="NCBI Taxonomy" id="512565"/>
    <lineage>
        <taxon>Bacteria</taxon>
        <taxon>Bacillati</taxon>
        <taxon>Actinomycetota</taxon>
        <taxon>Actinomycetes</taxon>
        <taxon>Micromonosporales</taxon>
        <taxon>Micromonosporaceae</taxon>
        <taxon>Actinoplanes</taxon>
    </lineage>
</organism>
<dbReference type="eggNOG" id="COG0346">
    <property type="taxonomic scope" value="Bacteria"/>
</dbReference>
<dbReference type="Pfam" id="PF18029">
    <property type="entry name" value="Glyoxalase_6"/>
    <property type="match status" value="1"/>
</dbReference>
<evidence type="ECO:0000313" key="2">
    <source>
        <dbReference type="EMBL" id="BAL87116.1"/>
    </source>
</evidence>
<dbReference type="SUPFAM" id="SSF54593">
    <property type="entry name" value="Glyoxalase/Bleomycin resistance protein/Dihydroxybiphenyl dioxygenase"/>
    <property type="match status" value="1"/>
</dbReference>
<accession>I0H279</accession>
<dbReference type="EMBL" id="AP012319">
    <property type="protein sequence ID" value="BAL87116.1"/>
    <property type="molecule type" value="Genomic_DNA"/>
</dbReference>
<dbReference type="InterPro" id="IPR041581">
    <property type="entry name" value="Glyoxalase_6"/>
</dbReference>
<gene>
    <name evidence="2" type="ordered locus">AMIS_18960</name>
</gene>
<dbReference type="CDD" id="cd06587">
    <property type="entry name" value="VOC"/>
    <property type="match status" value="1"/>
</dbReference>
<dbReference type="Proteomes" id="UP000007882">
    <property type="component" value="Chromosome"/>
</dbReference>
<name>I0H279_ACTM4</name>